<reference evidence="3 4" key="1">
    <citation type="journal article" date="2017" name="Elife">
        <title>Extensive horizontal gene transfer in cheese-associated bacteria.</title>
        <authorList>
            <person name="Bonham K.S."/>
            <person name="Wolfe B.E."/>
            <person name="Dutton R.J."/>
        </authorList>
    </citation>
    <scope>NUCLEOTIDE SEQUENCE [LARGE SCALE GENOMIC DNA]</scope>
    <source>
        <strain evidence="3 4">JB196</strain>
    </source>
</reference>
<name>A0A368LQ56_9VIBR</name>
<dbReference type="OrthoDB" id="335726at2"/>
<dbReference type="AlphaFoldDB" id="A0A368LQ56"/>
<dbReference type="InterPro" id="IPR002347">
    <property type="entry name" value="SDR_fam"/>
</dbReference>
<dbReference type="InterPro" id="IPR020904">
    <property type="entry name" value="Sc_DH/Rdtase_CS"/>
</dbReference>
<dbReference type="InterPro" id="IPR036291">
    <property type="entry name" value="NAD(P)-bd_dom_sf"/>
</dbReference>
<dbReference type="SUPFAM" id="SSF51735">
    <property type="entry name" value="NAD(P)-binding Rossmann-fold domains"/>
    <property type="match status" value="1"/>
</dbReference>
<protein>
    <submittedName>
        <fullName evidence="3">SDR family NAD(P)-dependent oxidoreductase</fullName>
    </submittedName>
</protein>
<evidence type="ECO:0000313" key="3">
    <source>
        <dbReference type="EMBL" id="RCS74044.1"/>
    </source>
</evidence>
<comment type="similarity">
    <text evidence="1">Belongs to the short-chain dehydrogenases/reductases (SDR) family.</text>
</comment>
<evidence type="ECO:0000313" key="4">
    <source>
        <dbReference type="Proteomes" id="UP000252479"/>
    </source>
</evidence>
<dbReference type="Pfam" id="PF00106">
    <property type="entry name" value="adh_short"/>
    <property type="match status" value="1"/>
</dbReference>
<accession>A0A368LQ56</accession>
<keyword evidence="4" id="KW-1185">Reference proteome</keyword>
<proteinExistence type="inferred from homology"/>
<dbReference type="GO" id="GO:0016020">
    <property type="term" value="C:membrane"/>
    <property type="evidence" value="ECO:0007669"/>
    <property type="project" value="TreeGrafter"/>
</dbReference>
<organism evidence="3 4">
    <name type="scientific">Vibrio casei</name>
    <dbReference type="NCBI Taxonomy" id="673372"/>
    <lineage>
        <taxon>Bacteria</taxon>
        <taxon>Pseudomonadati</taxon>
        <taxon>Pseudomonadota</taxon>
        <taxon>Gammaproteobacteria</taxon>
        <taxon>Vibrionales</taxon>
        <taxon>Vibrionaceae</taxon>
        <taxon>Vibrio</taxon>
    </lineage>
</organism>
<comment type="caution">
    <text evidence="3">The sequence shown here is derived from an EMBL/GenBank/DDBJ whole genome shotgun (WGS) entry which is preliminary data.</text>
</comment>
<sequence length="240" mass="25992">MPTVLITGASSGIGRSLALVYAQAGYQVFAGGRSQERLSEICSQHSNIETLICDLTEPEALKAASINLPNLDVLILNAGTCEYIDDAKQFDGELFARVINANLTSVGYCLDAWLPLVKSGGNLAITSSSAAFLPLPRAEAYGASKAALTYLARTLSIDLKPNNIHVSVIHPGFVKTPLTDKNSFPMPFLTSTEEAAQAIFKGIKLNKSDIHFPRIFTWLLKTLSLLPFPCWKILASRITH</sequence>
<dbReference type="EMBL" id="QPGL01000001">
    <property type="protein sequence ID" value="RCS74044.1"/>
    <property type="molecule type" value="Genomic_DNA"/>
</dbReference>
<dbReference type="PANTHER" id="PTHR44196">
    <property type="entry name" value="DEHYDROGENASE/REDUCTASE SDR FAMILY MEMBER 7B"/>
    <property type="match status" value="1"/>
</dbReference>
<dbReference type="PANTHER" id="PTHR44196:SF1">
    <property type="entry name" value="DEHYDROGENASE_REDUCTASE SDR FAMILY MEMBER 7B"/>
    <property type="match status" value="1"/>
</dbReference>
<dbReference type="Gene3D" id="3.40.50.720">
    <property type="entry name" value="NAD(P)-binding Rossmann-like Domain"/>
    <property type="match status" value="1"/>
</dbReference>
<evidence type="ECO:0000256" key="1">
    <source>
        <dbReference type="ARBA" id="ARBA00006484"/>
    </source>
</evidence>
<keyword evidence="2" id="KW-0560">Oxidoreductase</keyword>
<dbReference type="PROSITE" id="PS00061">
    <property type="entry name" value="ADH_SHORT"/>
    <property type="match status" value="1"/>
</dbReference>
<dbReference type="PRINTS" id="PR00081">
    <property type="entry name" value="GDHRDH"/>
</dbReference>
<evidence type="ECO:0000256" key="2">
    <source>
        <dbReference type="ARBA" id="ARBA00023002"/>
    </source>
</evidence>
<gene>
    <name evidence="3" type="ORF">CIK83_08410</name>
</gene>
<dbReference type="Proteomes" id="UP000252479">
    <property type="component" value="Unassembled WGS sequence"/>
</dbReference>
<dbReference type="GO" id="GO:0016491">
    <property type="term" value="F:oxidoreductase activity"/>
    <property type="evidence" value="ECO:0007669"/>
    <property type="project" value="UniProtKB-KW"/>
</dbReference>